<gene>
    <name evidence="1" type="ORF">SAMN06295955_101695</name>
</gene>
<protein>
    <submittedName>
        <fullName evidence="1">Dicarboxylate transport</fullName>
    </submittedName>
</protein>
<dbReference type="OrthoDB" id="7597031at2"/>
<sequence length="1051" mass="109686">MREDAAAAPRPKRLFKKRWMTAGAVAALAAALWVAREPIVDSFIRDQFDGRGIPARYTIDEIGFSTERLTDVVIGDPAKPDLTARLVEVQMAYGLSGPYVSTIRADGVRLYGRFADGQLSLGALDRFRDPADTTPFALPDLAVVLRDARARIDTPWGAVGASLNGMGNLRKDFTGKLALVAPAIAAGGCVARNVSFYGDLRVRDVRPQLEGPLRGRTLNCTDGGVAAVSPQIALDLSLDETLRSWKGEADAAISRLTAGAVRADRVALLARFDGTAERTSLATEAKIAQLRGNDFSAETVALDAKATVGRAAPIAGGTIRFAQAKASPGLRRSLADAGKGLAGTPVGPLAAKAGAALAAMLADTGGGASFLLTGEGQAQRIEVSAANLASASGARLSGGSESRVAYLFGADRPAWLIDGLWRFGGGGLPSGELTLDRSADGNLDGIARFDSYAAADARLGLDPVRFSSGKRGTIRFTTRAALSGPLGDGRIEGLSLPLSGAIAPSGGVALDGGCTRVGFERLGVAGFRFARTALDLCSHPGDALLSAGRDGLRGRIAIPRIALHGTNGTSPFAFETGRGEIDLATMRWALADADVRLGEGEGATHFAAATLSGQSTAQGLAGELAGARGKLGAVPLQMSEIAGDWRWVDGALTLDGGLMLTDASPDPRFAPLVSDNAALRFADGAIEATAGFDERRKGRKILDTVIRHDLGAGVGHADLIVDELRFDDGFQPDQLTPLALGVVANVQGSVDGTGRIDWTPEGVTSRGRFTTTDTNLAAAFGPVTGLSGTLNFDDLLGLRSAPGQTATLEEVNPGIPVVGGTIEYRLLGDNRVRIEGGRWPFAGGELVLHPALLDFNAAQTRRLSFDIVGVDAAVFLQQFGFENINASGKFDGTLPVEFGGLGARIVGGRIDARQGGGTLAYVGELSNHNLGTMANFAFGALRSLKYDDLSILLSGDLDGEMVTDIRFGGVGQGEGATQNFLTRQVAKLPLVFNVKIHAPFRQLITSAKGFYDPTVLIEQNLPTLLRVQEQIDAAKAGDDAPVQPPESEPMP</sequence>
<evidence type="ECO:0000313" key="1">
    <source>
        <dbReference type="EMBL" id="SNS42058.1"/>
    </source>
</evidence>
<dbReference type="AlphaFoldDB" id="A0A239ECR9"/>
<evidence type="ECO:0000313" key="2">
    <source>
        <dbReference type="Proteomes" id="UP000198339"/>
    </source>
</evidence>
<dbReference type="Pfam" id="PF11739">
    <property type="entry name" value="YdbH-like"/>
    <property type="match status" value="1"/>
</dbReference>
<reference evidence="1 2" key="1">
    <citation type="submission" date="2017-06" db="EMBL/GenBank/DDBJ databases">
        <authorList>
            <person name="Kim H.J."/>
            <person name="Triplett B.A."/>
        </authorList>
    </citation>
    <scope>NUCLEOTIDE SEQUENCE [LARGE SCALE GENOMIC DNA]</scope>
    <source>
        <strain evidence="1 2">DS15</strain>
    </source>
</reference>
<dbReference type="RefSeq" id="WP_089214539.1">
    <property type="nucleotide sequence ID" value="NZ_FZPA01000001.1"/>
</dbReference>
<name>A0A239ECR9_9SPHN</name>
<dbReference type="Proteomes" id="UP000198339">
    <property type="component" value="Unassembled WGS sequence"/>
</dbReference>
<accession>A0A239ECR9</accession>
<dbReference type="InterPro" id="IPR021730">
    <property type="entry name" value="YdbH"/>
</dbReference>
<proteinExistence type="predicted"/>
<dbReference type="EMBL" id="FZPA01000001">
    <property type="protein sequence ID" value="SNS42058.1"/>
    <property type="molecule type" value="Genomic_DNA"/>
</dbReference>
<keyword evidence="2" id="KW-1185">Reference proteome</keyword>
<organism evidence="1 2">
    <name type="scientific">Sphingopyxis indica</name>
    <dbReference type="NCBI Taxonomy" id="436663"/>
    <lineage>
        <taxon>Bacteria</taxon>
        <taxon>Pseudomonadati</taxon>
        <taxon>Pseudomonadota</taxon>
        <taxon>Alphaproteobacteria</taxon>
        <taxon>Sphingomonadales</taxon>
        <taxon>Sphingomonadaceae</taxon>
        <taxon>Sphingopyxis</taxon>
    </lineage>
</organism>